<keyword evidence="2" id="KW-1185">Reference proteome</keyword>
<dbReference type="EnsemblPlants" id="Kaladp0003s0166.1.v1.1">
    <property type="protein sequence ID" value="Kaladp0003s0166.1.v1.1"/>
    <property type="gene ID" value="Kaladp0003s0166.v1.1"/>
</dbReference>
<sequence>MLGFTARKLLLLQRRCTVHKAVVLHHHSSKAFLYSTSIESDLKGDAFTVSYLVNSCGVAVNRIICLQKGDSNASVHTFLVRYRRLSPPYAVSPKFEFM</sequence>
<proteinExistence type="predicted"/>
<organism evidence="1 2">
    <name type="scientific">Kalanchoe fedtschenkoi</name>
    <name type="common">Lavender scallops</name>
    <name type="synonym">South American air plant</name>
    <dbReference type="NCBI Taxonomy" id="63787"/>
    <lineage>
        <taxon>Eukaryota</taxon>
        <taxon>Viridiplantae</taxon>
        <taxon>Streptophyta</taxon>
        <taxon>Embryophyta</taxon>
        <taxon>Tracheophyta</taxon>
        <taxon>Spermatophyta</taxon>
        <taxon>Magnoliopsida</taxon>
        <taxon>eudicotyledons</taxon>
        <taxon>Gunneridae</taxon>
        <taxon>Pentapetalae</taxon>
        <taxon>Saxifragales</taxon>
        <taxon>Crassulaceae</taxon>
        <taxon>Kalanchoe</taxon>
    </lineage>
</organism>
<name>A0A7N0RA24_KALFE</name>
<dbReference type="AlphaFoldDB" id="A0A7N0RA24"/>
<evidence type="ECO:0000313" key="1">
    <source>
        <dbReference type="EnsemblPlants" id="Kaladp0003s0166.1.v1.1"/>
    </source>
</evidence>
<reference evidence="1" key="1">
    <citation type="submission" date="2021-01" db="UniProtKB">
        <authorList>
            <consortium name="EnsemblPlants"/>
        </authorList>
    </citation>
    <scope>IDENTIFICATION</scope>
</reference>
<protein>
    <submittedName>
        <fullName evidence="1">Uncharacterized protein</fullName>
    </submittedName>
</protein>
<dbReference type="Gramene" id="Kaladp0003s0166.1.v1.1">
    <property type="protein sequence ID" value="Kaladp0003s0166.1.v1.1"/>
    <property type="gene ID" value="Kaladp0003s0166.v1.1"/>
</dbReference>
<accession>A0A7N0RA24</accession>
<dbReference type="Proteomes" id="UP000594263">
    <property type="component" value="Unplaced"/>
</dbReference>
<evidence type="ECO:0000313" key="2">
    <source>
        <dbReference type="Proteomes" id="UP000594263"/>
    </source>
</evidence>